<dbReference type="AlphaFoldDB" id="A0A7W5XPW0"/>
<dbReference type="SUPFAM" id="SSF47413">
    <property type="entry name" value="lambda repressor-like DNA-binding domains"/>
    <property type="match status" value="1"/>
</dbReference>
<name>A0A7W5XPW0_9MICC</name>
<keyword evidence="3" id="KW-1185">Reference proteome</keyword>
<protein>
    <submittedName>
        <fullName evidence="2">Ribosome-binding protein aMBF1 (Putative translation factor)</fullName>
    </submittedName>
</protein>
<gene>
    <name evidence="2" type="ORF">FHX47_002088</name>
</gene>
<dbReference type="GO" id="GO:0003677">
    <property type="term" value="F:DNA binding"/>
    <property type="evidence" value="ECO:0007669"/>
    <property type="project" value="InterPro"/>
</dbReference>
<evidence type="ECO:0000313" key="3">
    <source>
        <dbReference type="Proteomes" id="UP000547528"/>
    </source>
</evidence>
<dbReference type="EMBL" id="JACIBT010000020">
    <property type="protein sequence ID" value="MBB3668452.1"/>
    <property type="molecule type" value="Genomic_DNA"/>
</dbReference>
<dbReference type="SMART" id="SM00530">
    <property type="entry name" value="HTH_XRE"/>
    <property type="match status" value="1"/>
</dbReference>
<dbReference type="CDD" id="cd00093">
    <property type="entry name" value="HTH_XRE"/>
    <property type="match status" value="1"/>
</dbReference>
<reference evidence="2 3" key="1">
    <citation type="submission" date="2020-08" db="EMBL/GenBank/DDBJ databases">
        <title>Sequencing the genomes of 1000 actinobacteria strains.</title>
        <authorList>
            <person name="Klenk H.-P."/>
        </authorList>
    </citation>
    <scope>NUCLEOTIDE SEQUENCE [LARGE SCALE GENOMIC DNA]</scope>
    <source>
        <strain evidence="2 3">DSM 28238</strain>
    </source>
</reference>
<evidence type="ECO:0000259" key="1">
    <source>
        <dbReference type="PROSITE" id="PS50943"/>
    </source>
</evidence>
<proteinExistence type="predicted"/>
<accession>A0A7W5XPW0</accession>
<dbReference type="RefSeq" id="WP_183358836.1">
    <property type="nucleotide sequence ID" value="NZ_BAABKR010000003.1"/>
</dbReference>
<sequence length="108" mass="12075">MIMKLSDLKNHDVIVAERRQADPDYAAEADHLALADAVSRAVVHYRAERDLTQTAFGAMLGWKQPHVARLESGDVAPSIETLQRLARAGVIEVHIEQQRTYVRELATT</sequence>
<dbReference type="Proteomes" id="UP000547528">
    <property type="component" value="Unassembled WGS sequence"/>
</dbReference>
<dbReference type="PROSITE" id="PS50943">
    <property type="entry name" value="HTH_CROC1"/>
    <property type="match status" value="1"/>
</dbReference>
<feature type="domain" description="HTH cro/C1-type" evidence="1">
    <location>
        <begin position="42"/>
        <end position="88"/>
    </location>
</feature>
<dbReference type="Pfam" id="PF01381">
    <property type="entry name" value="HTH_3"/>
    <property type="match status" value="1"/>
</dbReference>
<evidence type="ECO:0000313" key="2">
    <source>
        <dbReference type="EMBL" id="MBB3668452.1"/>
    </source>
</evidence>
<dbReference type="InterPro" id="IPR001387">
    <property type="entry name" value="Cro/C1-type_HTH"/>
</dbReference>
<comment type="caution">
    <text evidence="2">The sequence shown here is derived from an EMBL/GenBank/DDBJ whole genome shotgun (WGS) entry which is preliminary data.</text>
</comment>
<organism evidence="2 3">
    <name type="scientific">Garicola koreensis</name>
    <dbReference type="NCBI Taxonomy" id="1262554"/>
    <lineage>
        <taxon>Bacteria</taxon>
        <taxon>Bacillati</taxon>
        <taxon>Actinomycetota</taxon>
        <taxon>Actinomycetes</taxon>
        <taxon>Micrococcales</taxon>
        <taxon>Micrococcaceae</taxon>
        <taxon>Garicola</taxon>
    </lineage>
</organism>
<dbReference type="Gene3D" id="1.10.260.40">
    <property type="entry name" value="lambda repressor-like DNA-binding domains"/>
    <property type="match status" value="1"/>
</dbReference>
<dbReference type="InterPro" id="IPR010982">
    <property type="entry name" value="Lambda_DNA-bd_dom_sf"/>
</dbReference>